<dbReference type="InterPro" id="IPR002145">
    <property type="entry name" value="CopG"/>
</dbReference>
<dbReference type="Gene3D" id="1.10.1220.10">
    <property type="entry name" value="Met repressor-like"/>
    <property type="match status" value="1"/>
</dbReference>
<gene>
    <name evidence="2" type="ORF">GALL_219260</name>
</gene>
<reference evidence="2" key="1">
    <citation type="submission" date="2016-10" db="EMBL/GenBank/DDBJ databases">
        <title>Sequence of Gallionella enrichment culture.</title>
        <authorList>
            <person name="Poehlein A."/>
            <person name="Muehling M."/>
            <person name="Daniel R."/>
        </authorList>
    </citation>
    <scope>NUCLEOTIDE SEQUENCE</scope>
</reference>
<evidence type="ECO:0000259" key="1">
    <source>
        <dbReference type="Pfam" id="PF01402"/>
    </source>
</evidence>
<protein>
    <submittedName>
        <fullName evidence="2">Ribbon-helix-helix protein, copG family</fullName>
    </submittedName>
</protein>
<evidence type="ECO:0000313" key="2">
    <source>
        <dbReference type="EMBL" id="OIQ96048.1"/>
    </source>
</evidence>
<sequence>MSSISLRLPDALDANLAEEAQREGRSRSEIARDAIAAWLQQRQRERLTAQMVSAARELGADAAAMRESRQLASDLAGDGLQNTLGDEVGAGHDAARPWWV</sequence>
<comment type="caution">
    <text evidence="2">The sequence shown here is derived from an EMBL/GenBank/DDBJ whole genome shotgun (WGS) entry which is preliminary data.</text>
</comment>
<dbReference type="InterPro" id="IPR010985">
    <property type="entry name" value="Ribbon_hlx_hlx"/>
</dbReference>
<accession>A0A1J5RIU9</accession>
<dbReference type="EMBL" id="MLJW01000155">
    <property type="protein sequence ID" value="OIQ96048.1"/>
    <property type="molecule type" value="Genomic_DNA"/>
</dbReference>
<dbReference type="SUPFAM" id="SSF47598">
    <property type="entry name" value="Ribbon-helix-helix"/>
    <property type="match status" value="1"/>
</dbReference>
<dbReference type="GO" id="GO:0006355">
    <property type="term" value="P:regulation of DNA-templated transcription"/>
    <property type="evidence" value="ECO:0007669"/>
    <property type="project" value="InterPro"/>
</dbReference>
<dbReference type="AlphaFoldDB" id="A0A1J5RIU9"/>
<dbReference type="InterPro" id="IPR013321">
    <property type="entry name" value="Arc_rbn_hlx_hlx"/>
</dbReference>
<name>A0A1J5RIU9_9ZZZZ</name>
<proteinExistence type="predicted"/>
<dbReference type="Pfam" id="PF01402">
    <property type="entry name" value="RHH_1"/>
    <property type="match status" value="1"/>
</dbReference>
<organism evidence="2">
    <name type="scientific">mine drainage metagenome</name>
    <dbReference type="NCBI Taxonomy" id="410659"/>
    <lineage>
        <taxon>unclassified sequences</taxon>
        <taxon>metagenomes</taxon>
        <taxon>ecological metagenomes</taxon>
    </lineage>
</organism>
<feature type="domain" description="Ribbon-helix-helix protein CopG" evidence="1">
    <location>
        <begin position="3"/>
        <end position="41"/>
    </location>
</feature>